<dbReference type="CDD" id="cd00093">
    <property type="entry name" value="HTH_XRE"/>
    <property type="match status" value="1"/>
</dbReference>
<dbReference type="GO" id="GO:0003677">
    <property type="term" value="F:DNA binding"/>
    <property type="evidence" value="ECO:0007669"/>
    <property type="project" value="InterPro"/>
</dbReference>
<gene>
    <name evidence="2" type="ORF">EXM42_03570</name>
</gene>
<dbReference type="Gene3D" id="1.10.260.40">
    <property type="entry name" value="lambda repressor-like DNA-binding domains"/>
    <property type="match status" value="1"/>
</dbReference>
<organism evidence="2 3">
    <name type="scientific">Clostridium botulinum</name>
    <dbReference type="NCBI Taxonomy" id="1491"/>
    <lineage>
        <taxon>Bacteria</taxon>
        <taxon>Bacillati</taxon>
        <taxon>Bacillota</taxon>
        <taxon>Clostridia</taxon>
        <taxon>Eubacteriales</taxon>
        <taxon>Clostridiaceae</taxon>
        <taxon>Clostridium</taxon>
    </lineage>
</organism>
<comment type="caution">
    <text evidence="2">The sequence shown here is derived from an EMBL/GenBank/DDBJ whole genome shotgun (WGS) entry which is preliminary data.</text>
</comment>
<evidence type="ECO:0000313" key="2">
    <source>
        <dbReference type="EMBL" id="NFA59507.1"/>
    </source>
</evidence>
<dbReference type="Pfam" id="PF01381">
    <property type="entry name" value="HTH_3"/>
    <property type="match status" value="1"/>
</dbReference>
<evidence type="ECO:0000259" key="1">
    <source>
        <dbReference type="PROSITE" id="PS50943"/>
    </source>
</evidence>
<dbReference type="Proteomes" id="UP000473089">
    <property type="component" value="Unassembled WGS sequence"/>
</dbReference>
<dbReference type="SUPFAM" id="SSF47413">
    <property type="entry name" value="lambda repressor-like DNA-binding domains"/>
    <property type="match status" value="1"/>
</dbReference>
<reference evidence="2 3" key="1">
    <citation type="submission" date="2019-02" db="EMBL/GenBank/DDBJ databases">
        <title>Genome sequencing of Clostridium botulinum clinical isolates.</title>
        <authorList>
            <person name="Brunt J."/>
            <person name="Van Vliet A.H.M."/>
            <person name="Stringer S.C."/>
            <person name="Grant K.A."/>
            <person name="Carter A.C."/>
            <person name="Peck M.W."/>
        </authorList>
    </citation>
    <scope>NUCLEOTIDE SEQUENCE [LARGE SCALE GENOMIC DNA]</scope>
    <source>
        <strain evidence="2 3">R1125/03</strain>
    </source>
</reference>
<feature type="domain" description="HTH cro/C1-type" evidence="1">
    <location>
        <begin position="4"/>
        <end position="60"/>
    </location>
</feature>
<protein>
    <submittedName>
        <fullName evidence="2">XRE family transcriptional regulator</fullName>
    </submittedName>
</protein>
<dbReference type="PROSITE" id="PS50943">
    <property type="entry name" value="HTH_CROC1"/>
    <property type="match status" value="1"/>
</dbReference>
<dbReference type="SMART" id="SM00530">
    <property type="entry name" value="HTH_XRE"/>
    <property type="match status" value="1"/>
</dbReference>
<dbReference type="InterPro" id="IPR010982">
    <property type="entry name" value="Lambda_DNA-bd_dom_sf"/>
</dbReference>
<dbReference type="EMBL" id="SGJP01000005">
    <property type="protein sequence ID" value="NFA59507.1"/>
    <property type="molecule type" value="Genomic_DNA"/>
</dbReference>
<name>A0A6M0SVE6_CLOBO</name>
<sequence length="73" mass="8223">MNKIKFFRQQKAITVKELSELSGVAVGYISDLENENKNNPSTETMKKISEALDQKIICVFFPEELDKGGMLNA</sequence>
<accession>A0A6M0SVE6</accession>
<evidence type="ECO:0000313" key="3">
    <source>
        <dbReference type="Proteomes" id="UP000473089"/>
    </source>
</evidence>
<dbReference type="AlphaFoldDB" id="A0A6M0SVE6"/>
<dbReference type="InterPro" id="IPR001387">
    <property type="entry name" value="Cro/C1-type_HTH"/>
</dbReference>
<proteinExistence type="predicted"/>